<dbReference type="EC" id="2.7.13.3" evidence="2"/>
<feature type="transmembrane region" description="Helical" evidence="9">
    <location>
        <begin position="233"/>
        <end position="253"/>
    </location>
</feature>
<dbReference type="SMART" id="SM00387">
    <property type="entry name" value="HATPase_c"/>
    <property type="match status" value="1"/>
</dbReference>
<gene>
    <name evidence="11" type="ORF">CP965_05440</name>
</gene>
<dbReference type="RefSeq" id="WP_129061065.1">
    <property type="nucleotide sequence ID" value="NZ_NXIE01000002.1"/>
</dbReference>
<dbReference type="InterPro" id="IPR036890">
    <property type="entry name" value="HATPase_C_sf"/>
</dbReference>
<dbReference type="OrthoDB" id="9805967at2"/>
<comment type="caution">
    <text evidence="11">The sequence shown here is derived from an EMBL/GenBank/DDBJ whole genome shotgun (WGS) entry which is preliminary data.</text>
</comment>
<dbReference type="Pfam" id="PF02518">
    <property type="entry name" value="HATPase_c"/>
    <property type="match status" value="1"/>
</dbReference>
<evidence type="ECO:0000313" key="12">
    <source>
        <dbReference type="Proteomes" id="UP000289718"/>
    </source>
</evidence>
<keyword evidence="3" id="KW-0597">Phosphoprotein</keyword>
<feature type="transmembrane region" description="Helical" evidence="9">
    <location>
        <begin position="196"/>
        <end position="221"/>
    </location>
</feature>
<keyword evidence="9" id="KW-0812">Transmembrane</keyword>
<accession>A0A4V1M1D1</accession>
<evidence type="ECO:0000256" key="8">
    <source>
        <dbReference type="ARBA" id="ARBA00023012"/>
    </source>
</evidence>
<dbReference type="SUPFAM" id="SSF55874">
    <property type="entry name" value="ATPase domain of HSP90 chaperone/DNA topoisomerase II/histidine kinase"/>
    <property type="match status" value="1"/>
</dbReference>
<feature type="transmembrane region" description="Helical" evidence="9">
    <location>
        <begin position="137"/>
        <end position="158"/>
    </location>
</feature>
<dbReference type="InterPro" id="IPR003661">
    <property type="entry name" value="HisK_dim/P_dom"/>
</dbReference>
<protein>
    <recommendedName>
        <fullName evidence="2">histidine kinase</fullName>
        <ecNumber evidence="2">2.7.13.3</ecNumber>
    </recommendedName>
</protein>
<dbReference type="PRINTS" id="PR00344">
    <property type="entry name" value="BCTRLSENSOR"/>
</dbReference>
<keyword evidence="7" id="KW-0067">ATP-binding</keyword>
<evidence type="ECO:0000256" key="6">
    <source>
        <dbReference type="ARBA" id="ARBA00022777"/>
    </source>
</evidence>
<dbReference type="CDD" id="cd00082">
    <property type="entry name" value="HisKA"/>
    <property type="match status" value="1"/>
</dbReference>
<dbReference type="InterPro" id="IPR011623">
    <property type="entry name" value="7TMR_DISM_rcpt_extracell_dom1"/>
</dbReference>
<evidence type="ECO:0000313" key="11">
    <source>
        <dbReference type="EMBL" id="RXK13244.1"/>
    </source>
</evidence>
<keyword evidence="8" id="KW-0902">Two-component regulatory system</keyword>
<dbReference type="AlphaFoldDB" id="A0A4V1M1D1"/>
<dbReference type="InterPro" id="IPR005467">
    <property type="entry name" value="His_kinase_dom"/>
</dbReference>
<evidence type="ECO:0000256" key="4">
    <source>
        <dbReference type="ARBA" id="ARBA00022679"/>
    </source>
</evidence>
<dbReference type="SUPFAM" id="SSF47384">
    <property type="entry name" value="Homodimeric domain of signal transducing histidine kinase"/>
    <property type="match status" value="1"/>
</dbReference>
<dbReference type="Pfam" id="PF07695">
    <property type="entry name" value="7TMR-DISM_7TM"/>
    <property type="match status" value="1"/>
</dbReference>
<comment type="catalytic activity">
    <reaction evidence="1">
        <text>ATP + protein L-histidine = ADP + protein N-phospho-L-histidine.</text>
        <dbReference type="EC" id="2.7.13.3"/>
    </reaction>
</comment>
<reference evidence="11 12" key="1">
    <citation type="submission" date="2017-09" db="EMBL/GenBank/DDBJ databases">
        <title>Genomics of the genus Arcobacter.</title>
        <authorList>
            <person name="Perez-Cataluna A."/>
            <person name="Figueras M.J."/>
            <person name="Salas-Masso N."/>
        </authorList>
    </citation>
    <scope>NUCLEOTIDE SEQUENCE [LARGE SCALE GENOMIC DNA]</scope>
    <source>
        <strain evidence="11 12">F156-34</strain>
    </source>
</reference>
<evidence type="ECO:0000256" key="7">
    <source>
        <dbReference type="ARBA" id="ARBA00022840"/>
    </source>
</evidence>
<name>A0A4V1M1D1_9BACT</name>
<dbReference type="EMBL" id="NXIE01000002">
    <property type="protein sequence ID" value="RXK13244.1"/>
    <property type="molecule type" value="Genomic_DNA"/>
</dbReference>
<dbReference type="Gene3D" id="1.10.287.130">
    <property type="match status" value="1"/>
</dbReference>
<feature type="transmembrane region" description="Helical" evidence="9">
    <location>
        <begin position="312"/>
        <end position="333"/>
    </location>
</feature>
<evidence type="ECO:0000259" key="10">
    <source>
        <dbReference type="PROSITE" id="PS50109"/>
    </source>
</evidence>
<feature type="transmembrane region" description="Helical" evidence="9">
    <location>
        <begin position="285"/>
        <end position="306"/>
    </location>
</feature>
<evidence type="ECO:0000256" key="1">
    <source>
        <dbReference type="ARBA" id="ARBA00000085"/>
    </source>
</evidence>
<keyword evidence="9" id="KW-0472">Membrane</keyword>
<evidence type="ECO:0000256" key="5">
    <source>
        <dbReference type="ARBA" id="ARBA00022741"/>
    </source>
</evidence>
<evidence type="ECO:0000256" key="3">
    <source>
        <dbReference type="ARBA" id="ARBA00022553"/>
    </source>
</evidence>
<dbReference type="PANTHER" id="PTHR43065:SF46">
    <property type="entry name" value="C4-DICARBOXYLATE TRANSPORT SENSOR PROTEIN DCTB"/>
    <property type="match status" value="1"/>
</dbReference>
<keyword evidence="9" id="KW-1133">Transmembrane helix</keyword>
<feature type="transmembrane region" description="Helical" evidence="9">
    <location>
        <begin position="259"/>
        <end position="278"/>
    </location>
</feature>
<feature type="transmembrane region" description="Helical" evidence="9">
    <location>
        <begin position="165"/>
        <end position="184"/>
    </location>
</feature>
<dbReference type="GO" id="GO:0000155">
    <property type="term" value="F:phosphorelay sensor kinase activity"/>
    <property type="evidence" value="ECO:0007669"/>
    <property type="project" value="InterPro"/>
</dbReference>
<keyword evidence="6 11" id="KW-0418">Kinase</keyword>
<organism evidence="11 12">
    <name type="scientific">Halarcobacter mediterraneus</name>
    <dbReference type="NCBI Taxonomy" id="2023153"/>
    <lineage>
        <taxon>Bacteria</taxon>
        <taxon>Pseudomonadati</taxon>
        <taxon>Campylobacterota</taxon>
        <taxon>Epsilonproteobacteria</taxon>
        <taxon>Campylobacterales</taxon>
        <taxon>Arcobacteraceae</taxon>
        <taxon>Halarcobacter</taxon>
    </lineage>
</organism>
<dbReference type="Proteomes" id="UP000289718">
    <property type="component" value="Unassembled WGS sequence"/>
</dbReference>
<sequence length="570" mass="66871">MIKYIFSFLLFFSTLYGKNYYSKIVENAYISEDFKIYKDLQYSEYQNKKINKFSIRLDLKNIKKNTYYMTVISDIDSLVYTNLPYIRQNNILILKINKNTPEKIFFNYSYKQAKIAEFRINLINEFEYKYLLHYEGILYGLAYGIIFSAFLYYLIIYISSKRKCFLYYSLMQFFVLLSLVGFVYCSFKSYPNEDFIYTQAFVDIFETLGFLFTLLFAKEILNTRKIMPKTNIVLNFFILLNVLDILAISYYKYSILYEYMPFSFGFLVPSFAGFIAILNKNKYAIIYTLGWALMFILILLIENYYFPISGIYAIHLVAPLESLVFSFALALMLREIVNEQNEKEKLLIHKSKLASMGEMINNIAHQWRQPLTHLSFINMNLQLASSQELSKEFVNEKIEESNEQIDFMSKTIDSFRDFYKPTKEKEIFWVAEAVKKSIEIIKPLLEIYSIQIKLEVIKDKQIKSYENEYCQVILNLLTNAKDELINKKVNNASISIKVDVKNNKSEVKVCDNAGGISLKNINKIFEPYFSTKENGSGIGLYMSKTIIDSHFKGELLVSNKKEGACFKILV</sequence>
<dbReference type="InterPro" id="IPR004358">
    <property type="entry name" value="Sig_transdc_His_kin-like_C"/>
</dbReference>
<dbReference type="InterPro" id="IPR036097">
    <property type="entry name" value="HisK_dim/P_sf"/>
</dbReference>
<keyword evidence="4" id="KW-0808">Transferase</keyword>
<proteinExistence type="predicted"/>
<dbReference type="Gene3D" id="3.30.565.10">
    <property type="entry name" value="Histidine kinase-like ATPase, C-terminal domain"/>
    <property type="match status" value="1"/>
</dbReference>
<dbReference type="PANTHER" id="PTHR43065">
    <property type="entry name" value="SENSOR HISTIDINE KINASE"/>
    <property type="match status" value="1"/>
</dbReference>
<keyword evidence="12" id="KW-1185">Reference proteome</keyword>
<dbReference type="InterPro" id="IPR003594">
    <property type="entry name" value="HATPase_dom"/>
</dbReference>
<feature type="domain" description="Histidine kinase" evidence="10">
    <location>
        <begin position="362"/>
        <end position="570"/>
    </location>
</feature>
<keyword evidence="5" id="KW-0547">Nucleotide-binding</keyword>
<evidence type="ECO:0000256" key="2">
    <source>
        <dbReference type="ARBA" id="ARBA00012438"/>
    </source>
</evidence>
<dbReference type="GO" id="GO:0005524">
    <property type="term" value="F:ATP binding"/>
    <property type="evidence" value="ECO:0007669"/>
    <property type="project" value="UniProtKB-KW"/>
</dbReference>
<dbReference type="PROSITE" id="PS50109">
    <property type="entry name" value="HIS_KIN"/>
    <property type="match status" value="1"/>
</dbReference>
<evidence type="ECO:0000256" key="9">
    <source>
        <dbReference type="SAM" id="Phobius"/>
    </source>
</evidence>